<dbReference type="eggNOG" id="KOG0374">
    <property type="taxonomic scope" value="Eukaryota"/>
</dbReference>
<keyword evidence="2" id="KW-0732">Signal</keyword>
<dbReference type="InterPro" id="IPR050341">
    <property type="entry name" value="PP1_catalytic_subunit"/>
</dbReference>
<evidence type="ECO:0000259" key="3">
    <source>
        <dbReference type="PROSITE" id="PS00125"/>
    </source>
</evidence>
<dbReference type="GO" id="GO:0005634">
    <property type="term" value="C:nucleus"/>
    <property type="evidence" value="ECO:0007669"/>
    <property type="project" value="TreeGrafter"/>
</dbReference>
<evidence type="ECO:0000256" key="1">
    <source>
        <dbReference type="RuleBase" id="RU004273"/>
    </source>
</evidence>
<dbReference type="InterPro" id="IPR006186">
    <property type="entry name" value="Ser/Thr-sp_prot-phosphatase"/>
</dbReference>
<name>A0A1I7RK06_BURXY</name>
<dbReference type="PROSITE" id="PS00125">
    <property type="entry name" value="SER_THR_PHOSPHATASE"/>
    <property type="match status" value="1"/>
</dbReference>
<dbReference type="PANTHER" id="PTHR11668:SF494">
    <property type="entry name" value="PROTEIN PHOSPHATASE, PUTATIVE-RELATED"/>
    <property type="match status" value="1"/>
</dbReference>
<comment type="catalytic activity">
    <reaction evidence="1">
        <text>O-phospho-L-threonyl-[protein] + H2O = L-threonyl-[protein] + phosphate</text>
        <dbReference type="Rhea" id="RHEA:47004"/>
        <dbReference type="Rhea" id="RHEA-COMP:11060"/>
        <dbReference type="Rhea" id="RHEA-COMP:11605"/>
        <dbReference type="ChEBI" id="CHEBI:15377"/>
        <dbReference type="ChEBI" id="CHEBI:30013"/>
        <dbReference type="ChEBI" id="CHEBI:43474"/>
        <dbReference type="ChEBI" id="CHEBI:61977"/>
        <dbReference type="EC" id="3.1.3.16"/>
    </reaction>
</comment>
<evidence type="ECO:0000313" key="4">
    <source>
        <dbReference type="Proteomes" id="UP000095284"/>
    </source>
</evidence>
<dbReference type="SUPFAM" id="SSF56300">
    <property type="entry name" value="Metallo-dependent phosphatases"/>
    <property type="match status" value="1"/>
</dbReference>
<evidence type="ECO:0000256" key="2">
    <source>
        <dbReference type="SAM" id="SignalP"/>
    </source>
</evidence>
<dbReference type="Proteomes" id="UP000095284">
    <property type="component" value="Unplaced"/>
</dbReference>
<dbReference type="PANTHER" id="PTHR11668">
    <property type="entry name" value="SERINE/THREONINE PROTEIN PHOSPHATASE"/>
    <property type="match status" value="1"/>
</dbReference>
<accession>A0A1I7RK06</accession>
<feature type="chain" id="PRO_5009304329" description="Serine/threonine-protein phosphatase" evidence="2">
    <location>
        <begin position="26"/>
        <end position="594"/>
    </location>
</feature>
<dbReference type="EC" id="3.1.3.16" evidence="1"/>
<comment type="similarity">
    <text evidence="1">Belongs to the PPP phosphatase family.</text>
</comment>
<evidence type="ECO:0000313" key="5">
    <source>
        <dbReference type="WBParaSite" id="BXY_0103800.1"/>
    </source>
</evidence>
<feature type="signal peptide" evidence="2">
    <location>
        <begin position="1"/>
        <end position="25"/>
    </location>
</feature>
<reference evidence="5" key="1">
    <citation type="submission" date="2016-11" db="UniProtKB">
        <authorList>
            <consortium name="WormBaseParasite"/>
        </authorList>
    </citation>
    <scope>IDENTIFICATION</scope>
</reference>
<dbReference type="GO" id="GO:0005737">
    <property type="term" value="C:cytoplasm"/>
    <property type="evidence" value="ECO:0007669"/>
    <property type="project" value="TreeGrafter"/>
</dbReference>
<proteinExistence type="inferred from homology"/>
<feature type="domain" description="Serine/threonine specific protein phosphatases" evidence="3">
    <location>
        <begin position="201"/>
        <end position="206"/>
    </location>
</feature>
<dbReference type="InterPro" id="IPR004843">
    <property type="entry name" value="Calcineurin-like_PHP"/>
</dbReference>
<dbReference type="PRINTS" id="PR00114">
    <property type="entry name" value="STPHPHTASE"/>
</dbReference>
<dbReference type="SMART" id="SM00156">
    <property type="entry name" value="PP2Ac"/>
    <property type="match status" value="1"/>
</dbReference>
<organism evidence="4 5">
    <name type="scientific">Bursaphelenchus xylophilus</name>
    <name type="common">Pinewood nematode worm</name>
    <name type="synonym">Aphelenchoides xylophilus</name>
    <dbReference type="NCBI Taxonomy" id="6326"/>
    <lineage>
        <taxon>Eukaryota</taxon>
        <taxon>Metazoa</taxon>
        <taxon>Ecdysozoa</taxon>
        <taxon>Nematoda</taxon>
        <taxon>Chromadorea</taxon>
        <taxon>Rhabditida</taxon>
        <taxon>Tylenchina</taxon>
        <taxon>Tylenchomorpha</taxon>
        <taxon>Aphelenchoidea</taxon>
        <taxon>Aphelenchoididae</taxon>
        <taxon>Bursaphelenchus</taxon>
    </lineage>
</organism>
<dbReference type="Pfam" id="PF00149">
    <property type="entry name" value="Metallophos"/>
    <property type="match status" value="1"/>
</dbReference>
<protein>
    <recommendedName>
        <fullName evidence="1">Serine/threonine-protein phosphatase</fullName>
        <ecNumber evidence="1">3.1.3.16</ecNumber>
    </recommendedName>
</protein>
<keyword evidence="1" id="KW-0378">Hydrolase</keyword>
<dbReference type="CDD" id="cd00144">
    <property type="entry name" value="MPP_PPP_family"/>
    <property type="match status" value="1"/>
</dbReference>
<sequence>MPVRQIQRLLFSLILLMMALSQVSAQILGADGTASGTVLLPHGGELPPMSAFYNSYNNYPSPYGSMNGAENSAQIGSKQGPVSPEECSDMIRRVVELGMMGSSVAQGFPRDWLNRIVSHVAVLFKSEGTIVDLKVTNRPRCVYSDLHGDIRQLLLWFKDLEGQDVDLLFLGDYVDRGKNAIELLIVLFLLKISFPDNVHLLRGNHETPDLGNQFGRQCRSQLGKEFDGLFNCVFDRMPIIARLDGENCSNGEKIYCVHGGVSPWMELCPDSLEKLAKNGDRRTLPETLMLTDILWSDPDMGDEGEEDGSFDVNYGACPRGIGVYFKAAGAKRALAKLGCNRMIRGHTQPPEGFKDCFKSKHLCLNIHSSSLNRKENNKPLLSSMARVHSTTNSSTNPPTNRLEISIKTSANQKGDTELPNVILWADFLKFFDRMKTKIGPSKVKCNVIDFYLVPLETSRRSFTKYGRTCSHRILVKIFEDAPKSRRISLSREDQGMRAIWIIRGLLTIFQNLPNVDISFLNGGDEDFDYYIRLLTILNWKTYNIRIDDLLFIRDTVKKFEAMLENPNAINEFEANDDIKKRNRERKRSWSRISF</sequence>
<dbReference type="AlphaFoldDB" id="A0A1I7RK06"/>
<dbReference type="Gene3D" id="3.60.21.10">
    <property type="match status" value="1"/>
</dbReference>
<dbReference type="GO" id="GO:0004722">
    <property type="term" value="F:protein serine/threonine phosphatase activity"/>
    <property type="evidence" value="ECO:0007669"/>
    <property type="project" value="UniProtKB-EC"/>
</dbReference>
<dbReference type="InterPro" id="IPR029052">
    <property type="entry name" value="Metallo-depent_PP-like"/>
</dbReference>
<dbReference type="WBParaSite" id="BXY_0103800.1">
    <property type="protein sequence ID" value="BXY_0103800.1"/>
    <property type="gene ID" value="BXY_0103800"/>
</dbReference>